<dbReference type="PROSITE" id="PS00415">
    <property type="entry name" value="SYNAPSIN_1"/>
    <property type="match status" value="1"/>
</dbReference>
<sequence>MNFLRRRLSDSSFIANLPNGYMTDLQRPEPQQPPPPVASPAQERKQAAPATGTSFFSSISNAVKQTAASAGLVEQTPATTSKKFKVLLVIDDPQTEWSFKPDFVLIRQHAFSMAENEDFRNLVIGLQYAGVPSINSLESIYNFCDKPWVFSQLINIYKHLGPEKFPLIEQTFYPNHKEMVKVDNHYDFQDIASVVALTQTYTTTEPYIDSKYDIRIQKIGNNYKAYMRTSISGNWKTNTGSAMLEQVAMTDRYKLWTDACSQMFGGLDICAVKALHGKDGKDYITEVIGSSMQLIGEHQAEDRQLIADMVVAKMNQVLSRTANASPQRSAAMVDMQMPIWPVSFGLNPMDLAELDEHSHQFDFKPYTTVDYASISSPPYDGSPPQRIELTTLDCKYDCKVQDYQNTIKLEPPSPPQYSEKGFLYPKLLDDPTSSTLSIECRVCGDKASGFHYGVHACEGCKGFFRRTIRLKLVYDRCDLHCRIHKKSRNKCQYCRFQKCLMVGMSHNAIRFGRMPQAEKEKLLAEISSDIEQMNPECADLRALAKHLYDSYLKSFSLTKAKARAILTGKTGEKAPFVIYDMNSLMTGQQFVSSKQNSVPGQGQEQNKEVEIQLFQRCQFRSVEAVREITEFAKSIPGFIGLDLNDQVTLLKYGVHEVIFSMLASLMNKDGVLISDGQGFMTREFLKSLRKPFCELMEPKFEFSVKFNSLELDDSDLAVFIAVIILSGADETDACVQRNEIHKVGIASSELSLLVLVDYPGLVKQEGGIGMRNIPTTYVSTLFLAHHDVRKGRAVSVDILDPTNSQLFGCSWQISRVWGHEAVIGIASIANTQLSLLLLADRPGLVNVKPIEDLQDNMLQALELQLKMNHPDAPHLFAKLLQKMTDLRQIVTEHVQLLQLLKKTELEMNIHPLLQEIMKDLY</sequence>
<dbReference type="Pfam" id="PF10581">
    <property type="entry name" value="Synapsin_N"/>
    <property type="match status" value="1"/>
</dbReference>
<comment type="subcellular location">
    <subcellularLocation>
        <location evidence="16">Cytoplasm</location>
    </subcellularLocation>
    <subcellularLocation>
        <location evidence="16">Nucleus</location>
    </subcellularLocation>
</comment>
<dbReference type="GO" id="GO:0005634">
    <property type="term" value="C:nucleus"/>
    <property type="evidence" value="ECO:0007669"/>
    <property type="project" value="UniProtKB-SubCell"/>
</dbReference>
<dbReference type="GO" id="GO:0048511">
    <property type="term" value="P:rhythmic process"/>
    <property type="evidence" value="ECO:0007669"/>
    <property type="project" value="UniProtKB-KW"/>
</dbReference>
<comment type="subunit">
    <text evidence="16">Heterodimer with other nuclear receptors.</text>
</comment>
<evidence type="ECO:0000256" key="7">
    <source>
        <dbReference type="ARBA" id="ARBA00022833"/>
    </source>
</evidence>
<dbReference type="InterPro" id="IPR001628">
    <property type="entry name" value="Znf_hrmn_rcpt"/>
</dbReference>
<comment type="similarity">
    <text evidence="1 16">Belongs to the nuclear hormone receptor family. NR1 subfamily.</text>
</comment>
<dbReference type="SMART" id="SM00430">
    <property type="entry name" value="HOLI"/>
    <property type="match status" value="1"/>
</dbReference>
<feature type="region of interest" description="Disordered" evidence="17">
    <location>
        <begin position="19"/>
        <end position="46"/>
    </location>
</feature>
<evidence type="ECO:0000256" key="8">
    <source>
        <dbReference type="ARBA" id="ARBA00023015"/>
    </source>
</evidence>
<keyword evidence="13 16" id="KW-0675">Receptor</keyword>
<keyword evidence="3 16" id="KW-0963">Cytoplasm</keyword>
<dbReference type="CDD" id="cd06932">
    <property type="entry name" value="NR_LBD_PPAR"/>
    <property type="match status" value="1"/>
</dbReference>
<evidence type="ECO:0000313" key="20">
    <source>
        <dbReference type="EMBL" id="KAG2471221.1"/>
    </source>
</evidence>
<evidence type="ECO:0000256" key="17">
    <source>
        <dbReference type="SAM" id="MobiDB-lite"/>
    </source>
</evidence>
<dbReference type="InterPro" id="IPR020898">
    <property type="entry name" value="Synapsin_ATP-bd_dom"/>
</dbReference>
<dbReference type="PROSITE" id="PS51843">
    <property type="entry name" value="NR_LBD"/>
    <property type="match status" value="1"/>
</dbReference>
<dbReference type="EMBL" id="JAATIS010000094">
    <property type="protein sequence ID" value="KAG2471221.1"/>
    <property type="molecule type" value="Genomic_DNA"/>
</dbReference>
<protein>
    <recommendedName>
        <fullName evidence="2 16">Peroxisome proliferator-activated receptor gamma</fullName>
        <shortName evidence="16">PPAR-gamma</shortName>
    </recommendedName>
    <alternativeName>
        <fullName evidence="15 16">Nuclear receptor subfamily 1 group C member 3</fullName>
    </alternativeName>
</protein>
<dbReference type="GO" id="GO:0030672">
    <property type="term" value="C:synaptic vesicle membrane"/>
    <property type="evidence" value="ECO:0007669"/>
    <property type="project" value="TreeGrafter"/>
</dbReference>
<accession>A0A8X8BXM7</accession>
<keyword evidence="9 16" id="KW-0090">Biological rhythms</keyword>
<evidence type="ECO:0000259" key="18">
    <source>
        <dbReference type="PROSITE" id="PS51030"/>
    </source>
</evidence>
<dbReference type="Gene3D" id="3.40.50.20">
    <property type="match status" value="1"/>
</dbReference>
<dbReference type="SMART" id="SM00399">
    <property type="entry name" value="ZnF_C4"/>
    <property type="match status" value="1"/>
</dbReference>
<keyword evidence="14 16" id="KW-0539">Nucleus</keyword>
<gene>
    <name evidence="20" type="primary">Pparg</name>
    <name evidence="16" type="synonym">PPARG</name>
    <name evidence="20" type="ORF">GTO96_0005256</name>
</gene>
<dbReference type="GO" id="GO:0004879">
    <property type="term" value="F:nuclear receptor activity"/>
    <property type="evidence" value="ECO:0007669"/>
    <property type="project" value="InterPro"/>
</dbReference>
<comment type="caution">
    <text evidence="20">The sequence shown here is derived from an EMBL/GenBank/DDBJ whole genome shotgun (WGS) entry which is preliminary data.</text>
</comment>
<dbReference type="Pfam" id="PF02750">
    <property type="entry name" value="Synapsin_C"/>
    <property type="match status" value="1"/>
</dbReference>
<evidence type="ECO:0000256" key="2">
    <source>
        <dbReference type="ARBA" id="ARBA00018974"/>
    </source>
</evidence>
<keyword evidence="8 16" id="KW-0805">Transcription regulation</keyword>
<dbReference type="Gene3D" id="3.30.50.10">
    <property type="entry name" value="Erythroid Transcription Factor GATA-1, subunit A"/>
    <property type="match status" value="1"/>
</dbReference>
<dbReference type="InterPro" id="IPR003074">
    <property type="entry name" value="1Cnucl_rcpt"/>
</dbReference>
<feature type="non-terminal residue" evidence="20">
    <location>
        <position position="921"/>
    </location>
</feature>
<dbReference type="InterPro" id="IPR003077">
    <property type="entry name" value="PPAR-gamma"/>
</dbReference>
<dbReference type="GO" id="GO:0008270">
    <property type="term" value="F:zinc ion binding"/>
    <property type="evidence" value="ECO:0007669"/>
    <property type="project" value="UniProtKB-KW"/>
</dbReference>
<evidence type="ECO:0000313" key="21">
    <source>
        <dbReference type="Proteomes" id="UP000886611"/>
    </source>
</evidence>
<feature type="domain" description="NR LBD" evidence="19">
    <location>
        <begin position="576"/>
        <end position="919"/>
    </location>
</feature>
<evidence type="ECO:0000256" key="10">
    <source>
        <dbReference type="ARBA" id="ARBA00023125"/>
    </source>
</evidence>
<comment type="function">
    <text evidence="16">Nuclear receptor that binds peroxisome proliferators such as hypolipidemic drugs and fatty acids. Once activated by a ligand, the nuclear receptor binds to DNA specific PPAR response elements (PPRE) and modulates the transcription of its target genes, such as acyl-CoA oxidase. It therefore controls the peroxisomal beta-oxidation pathway of fatty acids. Key regulator of adipocyte differentiation and glucose homeostasis. May play a role in the regulation of circadian rhythm.</text>
</comment>
<reference evidence="20 21" key="1">
    <citation type="journal article" date="2021" name="Cell">
        <title>Tracing the genetic footprints of vertebrate landing in non-teleost ray-finned fishes.</title>
        <authorList>
            <person name="Bi X."/>
            <person name="Wang K."/>
            <person name="Yang L."/>
            <person name="Pan H."/>
            <person name="Jiang H."/>
            <person name="Wei Q."/>
            <person name="Fang M."/>
            <person name="Yu H."/>
            <person name="Zhu C."/>
            <person name="Cai Y."/>
            <person name="He Y."/>
            <person name="Gan X."/>
            <person name="Zeng H."/>
            <person name="Yu D."/>
            <person name="Zhu Y."/>
            <person name="Jiang H."/>
            <person name="Qiu Q."/>
            <person name="Yang H."/>
            <person name="Zhang Y.E."/>
            <person name="Wang W."/>
            <person name="Zhu M."/>
            <person name="He S."/>
            <person name="Zhang G."/>
        </authorList>
    </citation>
    <scope>NUCLEOTIDE SEQUENCE [LARGE SCALE GENOMIC DNA]</scope>
    <source>
        <strain evidence="20">Bchr_013</strain>
    </source>
</reference>
<dbReference type="Pfam" id="PF12577">
    <property type="entry name" value="PPARgamma_N"/>
    <property type="match status" value="1"/>
</dbReference>
<dbReference type="PROSITE" id="PS00031">
    <property type="entry name" value="NUCLEAR_REC_DBD_1"/>
    <property type="match status" value="1"/>
</dbReference>
<keyword evidence="4" id="KW-0597">Phosphoprotein</keyword>
<evidence type="ECO:0000256" key="14">
    <source>
        <dbReference type="ARBA" id="ARBA00023242"/>
    </source>
</evidence>
<dbReference type="InterPro" id="IPR019736">
    <property type="entry name" value="Synapsin_P_site"/>
</dbReference>
<evidence type="ECO:0000256" key="13">
    <source>
        <dbReference type="ARBA" id="ARBA00023170"/>
    </source>
</evidence>
<dbReference type="Pfam" id="PF00104">
    <property type="entry name" value="Hormone_recep"/>
    <property type="match status" value="1"/>
</dbReference>
<dbReference type="PRINTS" id="PR00047">
    <property type="entry name" value="STROIDFINGER"/>
</dbReference>
<organism evidence="20 21">
    <name type="scientific">Polypterus senegalus</name>
    <name type="common">Senegal bichir</name>
    <dbReference type="NCBI Taxonomy" id="55291"/>
    <lineage>
        <taxon>Eukaryota</taxon>
        <taxon>Metazoa</taxon>
        <taxon>Chordata</taxon>
        <taxon>Craniata</taxon>
        <taxon>Vertebrata</taxon>
        <taxon>Euteleostomi</taxon>
        <taxon>Actinopterygii</taxon>
        <taxon>Polypteriformes</taxon>
        <taxon>Polypteridae</taxon>
        <taxon>Polypterus</taxon>
    </lineage>
</organism>
<dbReference type="InterPro" id="IPR022590">
    <property type="entry name" value="PPARgamma_N"/>
</dbReference>
<dbReference type="Pfam" id="PF00105">
    <property type="entry name" value="zf-C4"/>
    <property type="match status" value="1"/>
</dbReference>
<dbReference type="FunFam" id="3.30.50.10:FF:000010">
    <property type="entry name" value="Peroxisome proliferator-activated receptor gamma"/>
    <property type="match status" value="1"/>
</dbReference>
<dbReference type="SUPFAM" id="SSF56059">
    <property type="entry name" value="Glutathione synthetase ATP-binding domain-like"/>
    <property type="match status" value="1"/>
</dbReference>
<dbReference type="InterPro" id="IPR013088">
    <property type="entry name" value="Znf_NHR/GATA"/>
</dbReference>
<dbReference type="PRINTS" id="PR00398">
    <property type="entry name" value="STRDHORMONER"/>
</dbReference>
<feature type="non-terminal residue" evidence="20">
    <location>
        <position position="1"/>
    </location>
</feature>
<keyword evidence="11 16" id="KW-0010">Activator</keyword>
<dbReference type="PANTHER" id="PTHR10841:SF20">
    <property type="entry name" value="SYNAPSIN-2"/>
    <property type="match status" value="1"/>
</dbReference>
<dbReference type="InterPro" id="IPR001723">
    <property type="entry name" value="Nuclear_hrmn_rcpt"/>
</dbReference>
<evidence type="ECO:0000256" key="5">
    <source>
        <dbReference type="ARBA" id="ARBA00022723"/>
    </source>
</evidence>
<keyword evidence="7 16" id="KW-0862">Zinc</keyword>
<evidence type="ECO:0000256" key="9">
    <source>
        <dbReference type="ARBA" id="ARBA00023108"/>
    </source>
</evidence>
<dbReference type="PANTHER" id="PTHR10841">
    <property type="entry name" value="SYNAPSIN"/>
    <property type="match status" value="1"/>
</dbReference>
<dbReference type="InterPro" id="IPR020897">
    <property type="entry name" value="Synapsin_pre-ATP-grasp_dom"/>
</dbReference>
<evidence type="ECO:0000256" key="12">
    <source>
        <dbReference type="ARBA" id="ARBA00023163"/>
    </source>
</evidence>
<keyword evidence="10 16" id="KW-0238">DNA-binding</keyword>
<dbReference type="PRINTS" id="PR01291">
    <property type="entry name" value="PROXISOMPAGR"/>
</dbReference>
<evidence type="ECO:0000256" key="15">
    <source>
        <dbReference type="ARBA" id="ARBA00032721"/>
    </source>
</evidence>
<dbReference type="Gene3D" id="3.30.470.20">
    <property type="entry name" value="ATP-grasp fold, B domain"/>
    <property type="match status" value="1"/>
</dbReference>
<dbReference type="CDD" id="cd06965">
    <property type="entry name" value="NR_DBD_Ppar"/>
    <property type="match status" value="1"/>
</dbReference>
<name>A0A8X8BXM7_POLSE</name>
<evidence type="ECO:0000256" key="16">
    <source>
        <dbReference type="RuleBase" id="RU364110"/>
    </source>
</evidence>
<dbReference type="Pfam" id="PF02078">
    <property type="entry name" value="Synapsin"/>
    <property type="match status" value="1"/>
</dbReference>
<dbReference type="InterPro" id="IPR000536">
    <property type="entry name" value="Nucl_hrmn_rcpt_lig-bd"/>
</dbReference>
<dbReference type="PRINTS" id="PR01288">
    <property type="entry name" value="PROXISOMEPAR"/>
</dbReference>
<evidence type="ECO:0000256" key="6">
    <source>
        <dbReference type="ARBA" id="ARBA00022771"/>
    </source>
</evidence>
<dbReference type="InterPro" id="IPR035500">
    <property type="entry name" value="NHR-like_dom_sf"/>
</dbReference>
<keyword evidence="12 16" id="KW-0804">Transcription</keyword>
<evidence type="ECO:0000256" key="3">
    <source>
        <dbReference type="ARBA" id="ARBA00022490"/>
    </source>
</evidence>
<evidence type="ECO:0000256" key="4">
    <source>
        <dbReference type="ARBA" id="ARBA00022553"/>
    </source>
</evidence>
<dbReference type="Gene3D" id="1.10.565.10">
    <property type="entry name" value="Retinoid X Receptor"/>
    <property type="match status" value="1"/>
</dbReference>
<dbReference type="GO" id="GO:0007269">
    <property type="term" value="P:neurotransmitter secretion"/>
    <property type="evidence" value="ECO:0007669"/>
    <property type="project" value="TreeGrafter"/>
</dbReference>
<proteinExistence type="inferred from homology"/>
<dbReference type="SUPFAM" id="SSF48508">
    <property type="entry name" value="Nuclear receptor ligand-binding domain"/>
    <property type="match status" value="1"/>
</dbReference>
<feature type="domain" description="Nuclear receptor" evidence="18">
    <location>
        <begin position="437"/>
        <end position="511"/>
    </location>
</feature>
<keyword evidence="5 16" id="KW-0479">Metal-binding</keyword>
<dbReference type="Proteomes" id="UP000886611">
    <property type="component" value="Unassembled WGS sequence"/>
</dbReference>
<dbReference type="FunFam" id="3.30.470.20:FF:000042">
    <property type="entry name" value="Synapsin III"/>
    <property type="match status" value="1"/>
</dbReference>
<evidence type="ECO:0000256" key="11">
    <source>
        <dbReference type="ARBA" id="ARBA00023159"/>
    </source>
</evidence>
<evidence type="ECO:0000259" key="19">
    <source>
        <dbReference type="PROSITE" id="PS51843"/>
    </source>
</evidence>
<dbReference type="SUPFAM" id="SSF52440">
    <property type="entry name" value="PreATP-grasp domain"/>
    <property type="match status" value="1"/>
</dbReference>
<evidence type="ECO:0000256" key="1">
    <source>
        <dbReference type="ARBA" id="ARBA00008092"/>
    </source>
</evidence>
<dbReference type="SUPFAM" id="SSF57716">
    <property type="entry name" value="Glucocorticoid receptor-like (DNA-binding domain)"/>
    <property type="match status" value="1"/>
</dbReference>
<dbReference type="GO" id="GO:0043565">
    <property type="term" value="F:sequence-specific DNA binding"/>
    <property type="evidence" value="ECO:0007669"/>
    <property type="project" value="InterPro"/>
</dbReference>
<dbReference type="InterPro" id="IPR016185">
    <property type="entry name" value="PreATP-grasp_dom_sf"/>
</dbReference>
<keyword evidence="21" id="KW-1185">Reference proteome</keyword>
<dbReference type="AlphaFoldDB" id="A0A8X8BXM7"/>
<dbReference type="PROSITE" id="PS51030">
    <property type="entry name" value="NUCLEAR_REC_DBD_2"/>
    <property type="match status" value="1"/>
</dbReference>
<keyword evidence="6 16" id="KW-0863">Zinc-finger</keyword>